<dbReference type="AlphaFoldDB" id="A0A2N9L5R8"/>
<dbReference type="EMBL" id="OKRB01000068">
    <property type="protein sequence ID" value="SPE18590.1"/>
    <property type="molecule type" value="Genomic_DNA"/>
</dbReference>
<evidence type="ECO:0000313" key="3">
    <source>
        <dbReference type="Proteomes" id="UP000239735"/>
    </source>
</evidence>
<proteinExistence type="predicted"/>
<reference evidence="3" key="1">
    <citation type="submission" date="2018-02" db="EMBL/GenBank/DDBJ databases">
        <authorList>
            <person name="Hausmann B."/>
        </authorList>
    </citation>
    <scope>NUCLEOTIDE SEQUENCE [LARGE SCALE GENOMIC DNA]</scope>
    <source>
        <strain evidence="3">Peat soil MAG SbA5</strain>
    </source>
</reference>
<accession>A0A2N9L5R8</accession>
<feature type="region of interest" description="Disordered" evidence="1">
    <location>
        <begin position="42"/>
        <end position="83"/>
    </location>
</feature>
<organism evidence="2 3">
    <name type="scientific">Candidatus Sulfuritelmatomonas gaucii</name>
    <dbReference type="NCBI Taxonomy" id="2043161"/>
    <lineage>
        <taxon>Bacteria</taxon>
        <taxon>Pseudomonadati</taxon>
        <taxon>Acidobacteriota</taxon>
        <taxon>Terriglobia</taxon>
        <taxon>Terriglobales</taxon>
        <taxon>Acidobacteriaceae</taxon>
        <taxon>Candidatus Sulfuritelmatomonas</taxon>
    </lineage>
</organism>
<name>A0A2N9L5R8_9BACT</name>
<dbReference type="Proteomes" id="UP000239735">
    <property type="component" value="Unassembled WGS sequence"/>
</dbReference>
<feature type="compositionally biased region" description="Low complexity" evidence="1">
    <location>
        <begin position="57"/>
        <end position="74"/>
    </location>
</feature>
<feature type="region of interest" description="Disordered" evidence="1">
    <location>
        <begin position="1"/>
        <end position="20"/>
    </location>
</feature>
<evidence type="ECO:0000256" key="1">
    <source>
        <dbReference type="SAM" id="MobiDB-lite"/>
    </source>
</evidence>
<sequence>MQRISAATGAPSSAGKGTADSLCGACRATVYALISELDEWLASSKPDEPETADEELSAPLPTSAPLSAPLSVAVKNGTIGTRP</sequence>
<protein>
    <submittedName>
        <fullName evidence="2">Uncharacterized protein</fullName>
    </submittedName>
</protein>
<gene>
    <name evidence="2" type="ORF">SBA5_160074</name>
</gene>
<evidence type="ECO:0000313" key="2">
    <source>
        <dbReference type="EMBL" id="SPE18590.1"/>
    </source>
</evidence>